<dbReference type="OMA" id="RWHFMAT"/>
<feature type="transmembrane region" description="Helical" evidence="1">
    <location>
        <begin position="37"/>
        <end position="57"/>
    </location>
</feature>
<proteinExistence type="predicted"/>
<sequence length="75" mass="9314">MNFRSMDEFWLFYMNQRIHSRPATRRWHFNLVLFKNWFVIFVPLFGYGFAWCSHFYVEGNVPAALRHPFWCLFSE</sequence>
<dbReference type="Pfam" id="PF06127">
    <property type="entry name" value="Mpo1-like"/>
    <property type="match status" value="1"/>
</dbReference>
<keyword evidence="1" id="KW-0472">Membrane</keyword>
<dbReference type="RefSeq" id="XP_016448561.1">
    <property type="nucleotide sequence ID" value="XM_016593075.1"/>
</dbReference>
<gene>
    <name evidence="2" type="primary">LOC107773670</name>
</gene>
<evidence type="ECO:0000313" key="2">
    <source>
        <dbReference type="RefSeq" id="XP_016448561.1"/>
    </source>
</evidence>
<reference evidence="2" key="1">
    <citation type="submission" date="2025-08" db="UniProtKB">
        <authorList>
            <consortium name="RefSeq"/>
        </authorList>
    </citation>
    <scope>IDENTIFICATION</scope>
</reference>
<accession>A0A1S3Y8C0</accession>
<keyword evidence="1" id="KW-1133">Transmembrane helix</keyword>
<protein>
    <submittedName>
        <fullName evidence="2">Uncharacterized protein</fullName>
    </submittedName>
</protein>
<organism evidence="2">
    <name type="scientific">Nicotiana tabacum</name>
    <name type="common">Common tobacco</name>
    <dbReference type="NCBI Taxonomy" id="4097"/>
    <lineage>
        <taxon>Eukaryota</taxon>
        <taxon>Viridiplantae</taxon>
        <taxon>Streptophyta</taxon>
        <taxon>Embryophyta</taxon>
        <taxon>Tracheophyta</taxon>
        <taxon>Spermatophyta</taxon>
        <taxon>Magnoliopsida</taxon>
        <taxon>eudicotyledons</taxon>
        <taxon>Gunneridae</taxon>
        <taxon>Pentapetalae</taxon>
        <taxon>asterids</taxon>
        <taxon>lamiids</taxon>
        <taxon>Solanales</taxon>
        <taxon>Solanaceae</taxon>
        <taxon>Nicotianoideae</taxon>
        <taxon>Nicotianeae</taxon>
        <taxon>Nicotiana</taxon>
    </lineage>
</organism>
<dbReference type="PANTHER" id="PTHR34205:SF2">
    <property type="entry name" value="DUF962 DOMAIN-CONTAINING PROTEIN"/>
    <property type="match status" value="1"/>
</dbReference>
<evidence type="ECO:0000256" key="1">
    <source>
        <dbReference type="SAM" id="Phobius"/>
    </source>
</evidence>
<dbReference type="AlphaFoldDB" id="A0A1S3Y8C0"/>
<dbReference type="OrthoDB" id="5511466at2759"/>
<dbReference type="InterPro" id="IPR009305">
    <property type="entry name" value="Mpo1-like"/>
</dbReference>
<dbReference type="PANTHER" id="PTHR34205">
    <property type="entry name" value="TRANSMEMBRANE PROTEIN"/>
    <property type="match status" value="1"/>
</dbReference>
<name>A0A1S3Y8C0_TOBAC</name>
<keyword evidence="1" id="KW-0812">Transmembrane</keyword>
<dbReference type="PaxDb" id="4097-A0A1S3Y8C0"/>
<dbReference type="KEGG" id="nta:107773670"/>